<dbReference type="GeneID" id="110985416"/>
<dbReference type="OrthoDB" id="10070532at2759"/>
<dbReference type="PANTHER" id="PTHR10697">
    <property type="entry name" value="MAMMALIAN EPENDYMIN-RELATED PROTEIN 1"/>
    <property type="match status" value="1"/>
</dbReference>
<dbReference type="Proteomes" id="UP000694845">
    <property type="component" value="Unplaced"/>
</dbReference>
<reference evidence="3" key="1">
    <citation type="submission" date="2025-08" db="UniProtKB">
        <authorList>
            <consortium name="RefSeq"/>
        </authorList>
    </citation>
    <scope>IDENTIFICATION</scope>
</reference>
<name>A0A8B7ZAW7_ACAPL</name>
<organism evidence="2 3">
    <name type="scientific">Acanthaster planci</name>
    <name type="common">Crown-of-thorns starfish</name>
    <dbReference type="NCBI Taxonomy" id="133434"/>
    <lineage>
        <taxon>Eukaryota</taxon>
        <taxon>Metazoa</taxon>
        <taxon>Echinodermata</taxon>
        <taxon>Eleutherozoa</taxon>
        <taxon>Asterozoa</taxon>
        <taxon>Asteroidea</taxon>
        <taxon>Valvatacea</taxon>
        <taxon>Valvatida</taxon>
        <taxon>Acanthasteridae</taxon>
        <taxon>Acanthaster</taxon>
    </lineage>
</organism>
<dbReference type="GO" id="GO:0005764">
    <property type="term" value="C:lysosome"/>
    <property type="evidence" value="ECO:0007669"/>
    <property type="project" value="TreeGrafter"/>
</dbReference>
<gene>
    <name evidence="3" type="primary">LOC110985416</name>
</gene>
<evidence type="ECO:0000256" key="1">
    <source>
        <dbReference type="SAM" id="SignalP"/>
    </source>
</evidence>
<dbReference type="GO" id="GO:0007160">
    <property type="term" value="P:cell-matrix adhesion"/>
    <property type="evidence" value="ECO:0007669"/>
    <property type="project" value="InterPro"/>
</dbReference>
<dbReference type="InterPro" id="IPR001299">
    <property type="entry name" value="Ependymin"/>
</dbReference>
<dbReference type="PANTHER" id="PTHR10697:SF13">
    <property type="entry name" value="RICIN B LECTIN DOMAIN-CONTAINING PROTEIN"/>
    <property type="match status" value="1"/>
</dbReference>
<dbReference type="GO" id="GO:0005576">
    <property type="term" value="C:extracellular region"/>
    <property type="evidence" value="ECO:0007669"/>
    <property type="project" value="InterPro"/>
</dbReference>
<dbReference type="RefSeq" id="XP_022102117.1">
    <property type="nucleotide sequence ID" value="XM_022246425.1"/>
</dbReference>
<keyword evidence="2" id="KW-1185">Reference proteome</keyword>
<accession>A0A8B7ZAW7</accession>
<evidence type="ECO:0000313" key="3">
    <source>
        <dbReference type="RefSeq" id="XP_022102117.1"/>
    </source>
</evidence>
<feature type="signal peptide" evidence="1">
    <location>
        <begin position="1"/>
        <end position="18"/>
    </location>
</feature>
<sequence length="174" mass="19316">MDKSLLLLLLVAVATSYAQKKCCFPNQFEGSVGTLTGTVMGGQGSVTNAVHQYAFDYTNKRLATIAYKENMGQQTKYQNIFDYNKEIEYEIQILPQISVCLVHHLPPGTNMTHSIPDSAAYLGSSYYGNHQLNVDIFQYYQPKGDFVGNVTITVSQEECVPISLVQQGQNNNGM</sequence>
<proteinExistence type="predicted"/>
<keyword evidence="1" id="KW-0732">Signal</keyword>
<dbReference type="GO" id="GO:0005509">
    <property type="term" value="F:calcium ion binding"/>
    <property type="evidence" value="ECO:0007669"/>
    <property type="project" value="InterPro"/>
</dbReference>
<evidence type="ECO:0000313" key="2">
    <source>
        <dbReference type="Proteomes" id="UP000694845"/>
    </source>
</evidence>
<dbReference type="KEGG" id="aplc:110985416"/>
<dbReference type="AlphaFoldDB" id="A0A8B7ZAW7"/>
<protein>
    <submittedName>
        <fullName evidence="3">Uncharacterized protein LOC110985416</fullName>
    </submittedName>
</protein>
<dbReference type="OMA" id="ATIAHCI"/>
<feature type="chain" id="PRO_5034735948" evidence="1">
    <location>
        <begin position="19"/>
        <end position="174"/>
    </location>
</feature>